<dbReference type="InterPro" id="IPR029058">
    <property type="entry name" value="AB_hydrolase_fold"/>
</dbReference>
<organism evidence="1 2">
    <name type="scientific">Ottowia cancrivicina</name>
    <dbReference type="NCBI Taxonomy" id="3040346"/>
    <lineage>
        <taxon>Bacteria</taxon>
        <taxon>Pseudomonadati</taxon>
        <taxon>Pseudomonadota</taxon>
        <taxon>Betaproteobacteria</taxon>
        <taxon>Burkholderiales</taxon>
        <taxon>Comamonadaceae</taxon>
        <taxon>Ottowia</taxon>
    </lineage>
</organism>
<evidence type="ECO:0000313" key="1">
    <source>
        <dbReference type="EMBL" id="MDG9700053.1"/>
    </source>
</evidence>
<dbReference type="SUPFAM" id="SSF53474">
    <property type="entry name" value="alpha/beta-Hydrolases"/>
    <property type="match status" value="1"/>
</dbReference>
<dbReference type="EMBL" id="JARVII010000022">
    <property type="protein sequence ID" value="MDG9700053.1"/>
    <property type="molecule type" value="Genomic_DNA"/>
</dbReference>
<protein>
    <recommendedName>
        <fullName evidence="3">Hydrolase</fullName>
    </recommendedName>
</protein>
<name>A0AAW6RNW2_9BURK</name>
<dbReference type="AlphaFoldDB" id="A0AAW6RNW2"/>
<accession>A0AAW6RNW2</accession>
<keyword evidence="2" id="KW-1185">Reference proteome</keyword>
<comment type="caution">
    <text evidence="1">The sequence shown here is derived from an EMBL/GenBank/DDBJ whole genome shotgun (WGS) entry which is preliminary data.</text>
</comment>
<proteinExistence type="predicted"/>
<dbReference type="Gene3D" id="3.40.50.1820">
    <property type="entry name" value="alpha/beta hydrolase"/>
    <property type="match status" value="1"/>
</dbReference>
<dbReference type="Proteomes" id="UP001237156">
    <property type="component" value="Unassembled WGS sequence"/>
</dbReference>
<dbReference type="RefSeq" id="WP_279524846.1">
    <property type="nucleotide sequence ID" value="NZ_JARVII010000022.1"/>
</dbReference>
<evidence type="ECO:0008006" key="3">
    <source>
        <dbReference type="Google" id="ProtNLM"/>
    </source>
</evidence>
<gene>
    <name evidence="1" type="ORF">QB898_10090</name>
</gene>
<evidence type="ECO:0000313" key="2">
    <source>
        <dbReference type="Proteomes" id="UP001237156"/>
    </source>
</evidence>
<reference evidence="1 2" key="1">
    <citation type="submission" date="2023-04" db="EMBL/GenBank/DDBJ databases">
        <title>Ottowia paracancer sp. nov., isolated from human stomach.</title>
        <authorList>
            <person name="Song Y."/>
        </authorList>
    </citation>
    <scope>NUCLEOTIDE SEQUENCE [LARGE SCALE GENOMIC DNA]</scope>
    <source>
        <strain evidence="1 2">10c7w1</strain>
    </source>
</reference>
<sequence>MKNAVIYIHGQGGNAKEADYYKKFFDSEHLIIGFDYKSRFPWEAQLEFPDFFDLATSQYNKIYLIANSIGAYYSMLSLADKSIEEAMFISPIVDMEKVILNMMAQSNISEANLRKRKEITTSSGTHLSWRYLSHARNNPIIWNIPTHILHAENDNITSLETMMNFANKIGATVTVMNHGEHWFHTEEQMNFLDKWFKKFI</sequence>